<gene>
    <name evidence="3" type="ORF">SAMN05661093_01175</name>
</gene>
<sequence length="368" mass="40041">MKNPTLSANRVQPGTMRTVRTAFAVLALMATAPVMVAAESAGERHRLVRKDFHVRGPDGMAIGVREVRAERSPRGRPLLLVHGARVPGVASFDLPVDGGSLAGDLANSGRRVYVVDARGYGASDRPPEMNRPPDASLPLMTGDHVVRDLDAVVDWLDVPAVDLLGWATGGHWAAWYASTRPERVANLVVYNSLYGAVDGHGMLGRGSQFEDPNRPGEFNDALGGYRVSSGPDLLPNWDDSIPVADKTKWHDPRVVAHYQRAALASDPTSDDRTPPSFRAPNGAMKDSFYLATGRQLWDAGAITARTLVLRGEYDFWSREQDVPTLTADLTAAADVRAVTLRHGTHFAHLDRAHRGRTQLLAEVGAWLR</sequence>
<evidence type="ECO:0000259" key="2">
    <source>
        <dbReference type="Pfam" id="PF00561"/>
    </source>
</evidence>
<dbReference type="Gene3D" id="3.40.50.1820">
    <property type="entry name" value="alpha/beta hydrolase"/>
    <property type="match status" value="1"/>
</dbReference>
<evidence type="ECO:0000313" key="4">
    <source>
        <dbReference type="Proteomes" id="UP000192674"/>
    </source>
</evidence>
<dbReference type="SUPFAM" id="SSF53474">
    <property type="entry name" value="alpha/beta-Hydrolases"/>
    <property type="match status" value="1"/>
</dbReference>
<dbReference type="AlphaFoldDB" id="A0A1W2AXZ8"/>
<dbReference type="InterPro" id="IPR050228">
    <property type="entry name" value="Carboxylesterase_BioH"/>
</dbReference>
<accession>A0A1W2AXZ8</accession>
<dbReference type="Pfam" id="PF00561">
    <property type="entry name" value="Abhydrolase_1"/>
    <property type="match status" value="1"/>
</dbReference>
<dbReference type="InterPro" id="IPR000073">
    <property type="entry name" value="AB_hydrolase_1"/>
</dbReference>
<feature type="chain" id="PRO_5013366113" evidence="1">
    <location>
        <begin position="38"/>
        <end position="368"/>
    </location>
</feature>
<dbReference type="Proteomes" id="UP000192674">
    <property type="component" value="Unassembled WGS sequence"/>
</dbReference>
<organism evidence="3 4">
    <name type="scientific">Kibdelosporangium aridum</name>
    <dbReference type="NCBI Taxonomy" id="2030"/>
    <lineage>
        <taxon>Bacteria</taxon>
        <taxon>Bacillati</taxon>
        <taxon>Actinomycetota</taxon>
        <taxon>Actinomycetes</taxon>
        <taxon>Pseudonocardiales</taxon>
        <taxon>Pseudonocardiaceae</taxon>
        <taxon>Kibdelosporangium</taxon>
    </lineage>
</organism>
<dbReference type="EMBL" id="FWXV01000001">
    <property type="protein sequence ID" value="SMC65321.1"/>
    <property type="molecule type" value="Genomic_DNA"/>
</dbReference>
<dbReference type="PANTHER" id="PTHR43194:SF2">
    <property type="entry name" value="PEROXISOMAL MEMBRANE PROTEIN LPX1"/>
    <property type="match status" value="1"/>
</dbReference>
<feature type="domain" description="AB hydrolase-1" evidence="2">
    <location>
        <begin position="77"/>
        <end position="350"/>
    </location>
</feature>
<protein>
    <submittedName>
        <fullName evidence="3">Lysophospholipase, alpha-beta hydrolase superfamily</fullName>
    </submittedName>
</protein>
<dbReference type="GO" id="GO:0016787">
    <property type="term" value="F:hydrolase activity"/>
    <property type="evidence" value="ECO:0007669"/>
    <property type="project" value="UniProtKB-KW"/>
</dbReference>
<reference evidence="3 4" key="1">
    <citation type="submission" date="2017-04" db="EMBL/GenBank/DDBJ databases">
        <authorList>
            <person name="Afonso C.L."/>
            <person name="Miller P.J."/>
            <person name="Scott M.A."/>
            <person name="Spackman E."/>
            <person name="Goraichik I."/>
            <person name="Dimitrov K.M."/>
            <person name="Suarez D.L."/>
            <person name="Swayne D.E."/>
        </authorList>
    </citation>
    <scope>NUCLEOTIDE SEQUENCE [LARGE SCALE GENOMIC DNA]</scope>
    <source>
        <strain evidence="3 4">DSM 43828</strain>
    </source>
</reference>
<keyword evidence="1" id="KW-0732">Signal</keyword>
<feature type="signal peptide" evidence="1">
    <location>
        <begin position="1"/>
        <end position="37"/>
    </location>
</feature>
<proteinExistence type="predicted"/>
<dbReference type="PANTHER" id="PTHR43194">
    <property type="entry name" value="HYDROLASE ALPHA/BETA FOLD FAMILY"/>
    <property type="match status" value="1"/>
</dbReference>
<evidence type="ECO:0000256" key="1">
    <source>
        <dbReference type="SAM" id="SignalP"/>
    </source>
</evidence>
<keyword evidence="3" id="KW-0378">Hydrolase</keyword>
<evidence type="ECO:0000313" key="3">
    <source>
        <dbReference type="EMBL" id="SMC65321.1"/>
    </source>
</evidence>
<dbReference type="InterPro" id="IPR029058">
    <property type="entry name" value="AB_hydrolase_fold"/>
</dbReference>
<name>A0A1W2AXZ8_KIBAR</name>
<keyword evidence="4" id="KW-1185">Reference proteome</keyword>